<feature type="chain" id="PRO_5041249771" evidence="1">
    <location>
        <begin position="21"/>
        <end position="420"/>
    </location>
</feature>
<evidence type="ECO:0000313" key="2">
    <source>
        <dbReference type="EMBL" id="KAK0622347.1"/>
    </source>
</evidence>
<comment type="caution">
    <text evidence="2">The sequence shown here is derived from an EMBL/GenBank/DDBJ whole genome shotgun (WGS) entry which is preliminary data.</text>
</comment>
<evidence type="ECO:0000256" key="1">
    <source>
        <dbReference type="SAM" id="SignalP"/>
    </source>
</evidence>
<dbReference type="AlphaFoldDB" id="A0AA39WVV0"/>
<proteinExistence type="predicted"/>
<accession>A0AA39WVV0</accession>
<keyword evidence="3" id="KW-1185">Reference proteome</keyword>
<keyword evidence="1" id="KW-0732">Signal</keyword>
<dbReference type="EMBL" id="JAULSU010000003">
    <property type="protein sequence ID" value="KAK0622347.1"/>
    <property type="molecule type" value="Genomic_DNA"/>
</dbReference>
<gene>
    <name evidence="2" type="ORF">B0T14DRAFT_580431</name>
</gene>
<sequence>MKQGLFGLAAGITSLQLAAAKCCNRNNQCLKAIISLDGIADCSSYLATTVTIESIFTSAAPIEKNTITFTETATVTDTTIASTETLLFITSSTITASTETELYISTVTSASTETSYETLTSTTTSEYGYMQRRIVASSSSSTPEYPAYASPVCPSWEKYVSACQCAQVTPTTITVVSGTVTVDASSTITSEVDATSTTTETSITSETTTTETTTTNIISVTTTTSTTETTTATPTVTTTVTTTTTATVQPSPPAKTPSAPFRIKIRNTDTYLTSYFNVGMPRVMWKPAPSSSASTAVLNTYLWQTDGDGRLREIFPSYGPEIYYVYNPPRRTDNWNFVQGGTEAIVEESGGDFTHVAIDVEGGTFAVTLSDAAVGEFPVARCSSEGDSMRFWMYLRYGYTEIGGNQAFCPIVELVAEFVE</sequence>
<evidence type="ECO:0000313" key="3">
    <source>
        <dbReference type="Proteomes" id="UP001175000"/>
    </source>
</evidence>
<reference evidence="2" key="1">
    <citation type="submission" date="2023-06" db="EMBL/GenBank/DDBJ databases">
        <title>Genome-scale phylogeny and comparative genomics of the fungal order Sordariales.</title>
        <authorList>
            <consortium name="Lawrence Berkeley National Laboratory"/>
            <person name="Hensen N."/>
            <person name="Bonometti L."/>
            <person name="Westerberg I."/>
            <person name="Brannstrom I.O."/>
            <person name="Guillou S."/>
            <person name="Cros-Aarteil S."/>
            <person name="Calhoun S."/>
            <person name="Haridas S."/>
            <person name="Kuo A."/>
            <person name="Mondo S."/>
            <person name="Pangilinan J."/>
            <person name="Riley R."/>
            <person name="Labutti K."/>
            <person name="Andreopoulos B."/>
            <person name="Lipzen A."/>
            <person name="Chen C."/>
            <person name="Yanf M."/>
            <person name="Daum C."/>
            <person name="Ng V."/>
            <person name="Clum A."/>
            <person name="Steindorff A."/>
            <person name="Ohm R."/>
            <person name="Martin F."/>
            <person name="Silar P."/>
            <person name="Natvig D."/>
            <person name="Lalanne C."/>
            <person name="Gautier V."/>
            <person name="Ament-Velasquez S.L."/>
            <person name="Kruys A."/>
            <person name="Hutchinson M.I."/>
            <person name="Powell A.J."/>
            <person name="Barry K."/>
            <person name="Miller A.N."/>
            <person name="Grigoriev I.V."/>
            <person name="Debuchy R."/>
            <person name="Gladieux P."/>
            <person name="Thoren M.H."/>
            <person name="Johannesson H."/>
        </authorList>
    </citation>
    <scope>NUCLEOTIDE SEQUENCE</scope>
    <source>
        <strain evidence="2">CBS 606.72</strain>
    </source>
</reference>
<feature type="signal peptide" evidence="1">
    <location>
        <begin position="1"/>
        <end position="20"/>
    </location>
</feature>
<protein>
    <submittedName>
        <fullName evidence="2">Uncharacterized protein</fullName>
    </submittedName>
</protein>
<name>A0AA39WVV0_9PEZI</name>
<organism evidence="2 3">
    <name type="scientific">Immersiella caudata</name>
    <dbReference type="NCBI Taxonomy" id="314043"/>
    <lineage>
        <taxon>Eukaryota</taxon>
        <taxon>Fungi</taxon>
        <taxon>Dikarya</taxon>
        <taxon>Ascomycota</taxon>
        <taxon>Pezizomycotina</taxon>
        <taxon>Sordariomycetes</taxon>
        <taxon>Sordariomycetidae</taxon>
        <taxon>Sordariales</taxon>
        <taxon>Lasiosphaeriaceae</taxon>
        <taxon>Immersiella</taxon>
    </lineage>
</organism>
<dbReference type="Proteomes" id="UP001175000">
    <property type="component" value="Unassembled WGS sequence"/>
</dbReference>